<keyword evidence="2" id="KW-1185">Reference proteome</keyword>
<organism evidence="1 2">
    <name type="scientific">Brassica carinata</name>
    <name type="common">Ethiopian mustard</name>
    <name type="synonym">Abyssinian cabbage</name>
    <dbReference type="NCBI Taxonomy" id="52824"/>
    <lineage>
        <taxon>Eukaryota</taxon>
        <taxon>Viridiplantae</taxon>
        <taxon>Streptophyta</taxon>
        <taxon>Embryophyta</taxon>
        <taxon>Tracheophyta</taxon>
        <taxon>Spermatophyta</taxon>
        <taxon>Magnoliopsida</taxon>
        <taxon>eudicotyledons</taxon>
        <taxon>Gunneridae</taxon>
        <taxon>Pentapetalae</taxon>
        <taxon>rosids</taxon>
        <taxon>malvids</taxon>
        <taxon>Brassicales</taxon>
        <taxon>Brassicaceae</taxon>
        <taxon>Brassiceae</taxon>
        <taxon>Brassica</taxon>
    </lineage>
</organism>
<accession>A0A8X7WMB5</accession>
<proteinExistence type="predicted"/>
<protein>
    <submittedName>
        <fullName evidence="1">Uncharacterized protein</fullName>
    </submittedName>
</protein>
<dbReference type="EMBL" id="JAAMPC010000001">
    <property type="protein sequence ID" value="KAG2332366.1"/>
    <property type="molecule type" value="Genomic_DNA"/>
</dbReference>
<name>A0A8X7WMB5_BRACI</name>
<reference evidence="1 2" key="1">
    <citation type="submission" date="2020-02" db="EMBL/GenBank/DDBJ databases">
        <authorList>
            <person name="Ma Q."/>
            <person name="Huang Y."/>
            <person name="Song X."/>
            <person name="Pei D."/>
        </authorList>
    </citation>
    <scope>NUCLEOTIDE SEQUENCE [LARGE SCALE GENOMIC DNA]</scope>
    <source>
        <strain evidence="1">Sxm20200214</strain>
        <tissue evidence="1">Leaf</tissue>
    </source>
</reference>
<dbReference type="AlphaFoldDB" id="A0A8X7WMB5"/>
<evidence type="ECO:0000313" key="1">
    <source>
        <dbReference type="EMBL" id="KAG2332366.1"/>
    </source>
</evidence>
<sequence>MSLDVNRAYSVGLGGSTDALVNQVDGWFGRECTLASSCNEEGELTIKESERGEKTPLLNMHKAQMQFY</sequence>
<evidence type="ECO:0000313" key="2">
    <source>
        <dbReference type="Proteomes" id="UP000886595"/>
    </source>
</evidence>
<gene>
    <name evidence="1" type="ORF">Bca52824_003546</name>
</gene>
<comment type="caution">
    <text evidence="1">The sequence shown here is derived from an EMBL/GenBank/DDBJ whole genome shotgun (WGS) entry which is preliminary data.</text>
</comment>
<dbReference type="Proteomes" id="UP000886595">
    <property type="component" value="Unassembled WGS sequence"/>
</dbReference>